<dbReference type="PANTHER" id="PTHR13812">
    <property type="entry name" value="KETIMINE REDUCTASE MU-CRYSTALLIN"/>
    <property type="match status" value="1"/>
</dbReference>
<dbReference type="RefSeq" id="WP_269122061.1">
    <property type="nucleotide sequence ID" value="NZ_JAPUBN010000006.1"/>
</dbReference>
<dbReference type="EMBL" id="JAPUBN010000006">
    <property type="protein sequence ID" value="MCZ2720284.1"/>
    <property type="molecule type" value="Genomic_DNA"/>
</dbReference>
<sequence length="323" mass="34475">MRIVTLKEIQSMVSLSAATVAVRDAFIDYSQGLIEQPDPMQILFKDELGRLTGDCHVKSAQKKRHAYFVIKVASGFYNNAAAGLPVNNGLVLVMSSDNGQAVALLQDEGWLTQVRTAAAGALAASLRDVKKTDCLGVIGTGIQAYLQVKMITEKLSLKRVAVLGRSLEKSAAFCRKLNEELDVIAVPMDSARSVCHASQVVITVTPSERALIRAEDLPESLHIVAIGADSPGKLEIDPSVFHAAKIVVTDDHDQCLHHGDFGAAVRAKAIKEDADYAMGKVLSGQYSELDFNGTGISIVDLTGLGAQDLAVASLLVDQFSTSL</sequence>
<name>A0ABT4JRR7_9GAMM</name>
<dbReference type="Gene3D" id="3.30.1780.10">
    <property type="entry name" value="ornithine cyclodeaminase, domain 1"/>
    <property type="match status" value="1"/>
</dbReference>
<proteinExistence type="predicted"/>
<dbReference type="InterPro" id="IPR023401">
    <property type="entry name" value="ODC_N"/>
</dbReference>
<dbReference type="PANTHER" id="PTHR13812:SF19">
    <property type="entry name" value="KETIMINE REDUCTASE MU-CRYSTALLIN"/>
    <property type="match status" value="1"/>
</dbReference>
<accession>A0ABT4JRR7</accession>
<dbReference type="Pfam" id="PF02423">
    <property type="entry name" value="OCD_Mu_crystall"/>
    <property type="match status" value="1"/>
</dbReference>
<gene>
    <name evidence="1" type="ORF">O1D97_01155</name>
</gene>
<organism evidence="1 2">
    <name type="scientific">Marinomonas phaeophyticola</name>
    <dbReference type="NCBI Taxonomy" id="3004091"/>
    <lineage>
        <taxon>Bacteria</taxon>
        <taxon>Pseudomonadati</taxon>
        <taxon>Pseudomonadota</taxon>
        <taxon>Gammaproteobacteria</taxon>
        <taxon>Oceanospirillales</taxon>
        <taxon>Oceanospirillaceae</taxon>
        <taxon>Marinomonas</taxon>
    </lineage>
</organism>
<dbReference type="SUPFAM" id="SSF51735">
    <property type="entry name" value="NAD(P)-binding Rossmann-fold domains"/>
    <property type="match status" value="1"/>
</dbReference>
<evidence type="ECO:0000313" key="2">
    <source>
        <dbReference type="Proteomes" id="UP001149719"/>
    </source>
</evidence>
<evidence type="ECO:0000313" key="1">
    <source>
        <dbReference type="EMBL" id="MCZ2720284.1"/>
    </source>
</evidence>
<dbReference type="PIRSF" id="PIRSF001439">
    <property type="entry name" value="CryM"/>
    <property type="match status" value="1"/>
</dbReference>
<dbReference type="InterPro" id="IPR036291">
    <property type="entry name" value="NAD(P)-bd_dom_sf"/>
</dbReference>
<comment type="caution">
    <text evidence="1">The sequence shown here is derived from an EMBL/GenBank/DDBJ whole genome shotgun (WGS) entry which is preliminary data.</text>
</comment>
<keyword evidence="2" id="KW-1185">Reference proteome</keyword>
<dbReference type="InterPro" id="IPR003462">
    <property type="entry name" value="ODC_Mu_crystall"/>
</dbReference>
<dbReference type="Gene3D" id="3.40.50.720">
    <property type="entry name" value="NAD(P)-binding Rossmann-like Domain"/>
    <property type="match status" value="1"/>
</dbReference>
<reference evidence="1" key="1">
    <citation type="submission" date="2022-12" db="EMBL/GenBank/DDBJ databases">
        <title>Marinomonas 15G1-11 sp. nov, isolated from marine algae.</title>
        <authorList>
            <person name="Butt M."/>
            <person name="Choi D.G."/>
            <person name="Kim J.M."/>
            <person name="Lee J.K."/>
            <person name="Baek J.H."/>
            <person name="Jeon C.O."/>
        </authorList>
    </citation>
    <scope>NUCLEOTIDE SEQUENCE</scope>
    <source>
        <strain evidence="1">15G1-11</strain>
    </source>
</reference>
<protein>
    <submittedName>
        <fullName evidence="1">Ornithine cyclodeaminase family protein</fullName>
    </submittedName>
</protein>
<dbReference type="Proteomes" id="UP001149719">
    <property type="component" value="Unassembled WGS sequence"/>
</dbReference>